<dbReference type="SMART" id="SM00409">
    <property type="entry name" value="IG"/>
    <property type="match status" value="1"/>
</dbReference>
<evidence type="ECO:0000259" key="9">
    <source>
        <dbReference type="PROSITE" id="PS50835"/>
    </source>
</evidence>
<feature type="compositionally biased region" description="Basic and acidic residues" evidence="7">
    <location>
        <begin position="499"/>
        <end position="517"/>
    </location>
</feature>
<keyword evidence="2" id="KW-0732">Signal</keyword>
<evidence type="ECO:0000256" key="8">
    <source>
        <dbReference type="SAM" id="Phobius"/>
    </source>
</evidence>
<dbReference type="InterPro" id="IPR003598">
    <property type="entry name" value="Ig_sub2"/>
</dbReference>
<feature type="compositionally biased region" description="Basic and acidic residues" evidence="7">
    <location>
        <begin position="570"/>
        <end position="598"/>
    </location>
</feature>
<evidence type="ECO:0000313" key="10">
    <source>
        <dbReference type="EMBL" id="CAC5357739.1"/>
    </source>
</evidence>
<dbReference type="EMBL" id="CACVKT020000226">
    <property type="protein sequence ID" value="CAC5357739.1"/>
    <property type="molecule type" value="Genomic_DNA"/>
</dbReference>
<gene>
    <name evidence="10" type="ORF">MCOR_1280</name>
</gene>
<keyword evidence="8" id="KW-1133">Transmembrane helix</keyword>
<dbReference type="OrthoDB" id="6084240at2759"/>
<comment type="subcellular location">
    <subcellularLocation>
        <location evidence="1">Membrane</location>
    </subcellularLocation>
</comment>
<dbReference type="GO" id="GO:0007157">
    <property type="term" value="P:heterophilic cell-cell adhesion via plasma membrane cell adhesion molecules"/>
    <property type="evidence" value="ECO:0007669"/>
    <property type="project" value="TreeGrafter"/>
</dbReference>
<dbReference type="GO" id="GO:0005912">
    <property type="term" value="C:adherens junction"/>
    <property type="evidence" value="ECO:0007669"/>
    <property type="project" value="TreeGrafter"/>
</dbReference>
<evidence type="ECO:0000256" key="6">
    <source>
        <dbReference type="ARBA" id="ARBA00023180"/>
    </source>
</evidence>
<dbReference type="GO" id="GO:0016020">
    <property type="term" value="C:membrane"/>
    <property type="evidence" value="ECO:0007669"/>
    <property type="project" value="UniProtKB-SubCell"/>
</dbReference>
<evidence type="ECO:0000256" key="2">
    <source>
        <dbReference type="ARBA" id="ARBA00022729"/>
    </source>
</evidence>
<evidence type="ECO:0000256" key="3">
    <source>
        <dbReference type="ARBA" id="ARBA00022737"/>
    </source>
</evidence>
<dbReference type="AlphaFoldDB" id="A0A6J7ZV87"/>
<feature type="domain" description="Ig-like" evidence="9">
    <location>
        <begin position="334"/>
        <end position="418"/>
    </location>
</feature>
<feature type="domain" description="Ig-like" evidence="9">
    <location>
        <begin position="248"/>
        <end position="329"/>
    </location>
</feature>
<dbReference type="InterPro" id="IPR051427">
    <property type="entry name" value="Nectin/Nectin-like"/>
</dbReference>
<proteinExistence type="predicted"/>
<dbReference type="GO" id="GO:0007156">
    <property type="term" value="P:homophilic cell adhesion via plasma membrane adhesion molecules"/>
    <property type="evidence" value="ECO:0007669"/>
    <property type="project" value="TreeGrafter"/>
</dbReference>
<evidence type="ECO:0000256" key="1">
    <source>
        <dbReference type="ARBA" id="ARBA00004370"/>
    </source>
</evidence>
<dbReference type="InterPro" id="IPR036179">
    <property type="entry name" value="Ig-like_dom_sf"/>
</dbReference>
<dbReference type="PANTHER" id="PTHR23277">
    <property type="entry name" value="NECTIN-RELATED"/>
    <property type="match status" value="1"/>
</dbReference>
<name>A0A6J7ZV87_MYTCO</name>
<dbReference type="SMART" id="SM00408">
    <property type="entry name" value="IGc2"/>
    <property type="match status" value="2"/>
</dbReference>
<feature type="region of interest" description="Disordered" evidence="7">
    <location>
        <begin position="472"/>
        <end position="522"/>
    </location>
</feature>
<feature type="compositionally biased region" description="Basic and acidic residues" evidence="7">
    <location>
        <begin position="477"/>
        <end position="491"/>
    </location>
</feature>
<evidence type="ECO:0000313" key="11">
    <source>
        <dbReference type="Proteomes" id="UP000507470"/>
    </source>
</evidence>
<dbReference type="Proteomes" id="UP000507470">
    <property type="component" value="Unassembled WGS sequence"/>
</dbReference>
<protein>
    <submittedName>
        <fullName evidence="10">CNTN6</fullName>
    </submittedName>
</protein>
<keyword evidence="4 8" id="KW-0472">Membrane</keyword>
<evidence type="ECO:0000256" key="4">
    <source>
        <dbReference type="ARBA" id="ARBA00023136"/>
    </source>
</evidence>
<evidence type="ECO:0000256" key="5">
    <source>
        <dbReference type="ARBA" id="ARBA00023157"/>
    </source>
</evidence>
<dbReference type="InterPro" id="IPR003599">
    <property type="entry name" value="Ig_sub"/>
</dbReference>
<accession>A0A6J7ZV87</accession>
<dbReference type="PROSITE" id="PS50835">
    <property type="entry name" value="IG_LIKE"/>
    <property type="match status" value="2"/>
</dbReference>
<evidence type="ECO:0000256" key="7">
    <source>
        <dbReference type="SAM" id="MobiDB-lite"/>
    </source>
</evidence>
<organism evidence="10 11">
    <name type="scientific">Mytilus coruscus</name>
    <name type="common">Sea mussel</name>
    <dbReference type="NCBI Taxonomy" id="42192"/>
    <lineage>
        <taxon>Eukaryota</taxon>
        <taxon>Metazoa</taxon>
        <taxon>Spiralia</taxon>
        <taxon>Lophotrochozoa</taxon>
        <taxon>Mollusca</taxon>
        <taxon>Bivalvia</taxon>
        <taxon>Autobranchia</taxon>
        <taxon>Pteriomorphia</taxon>
        <taxon>Mytilida</taxon>
        <taxon>Mytiloidea</taxon>
        <taxon>Mytilidae</taxon>
        <taxon>Mytilinae</taxon>
        <taxon>Mytilus</taxon>
    </lineage>
</organism>
<sequence length="619" mass="70182">MLESLKRFNPKLFYTQFSSKRKVKPKATRKGFFDHFKRIASEINSEENSRNGNSINDEIPVYEELDCVITNKEILCAISSLKRSKGHAKAISEVHINDNITAKAYSNGNSLKCSFTLENGDNLLAIALTAQNGTLDNFEEIAGFRINTKPQFTSFGMDLFGNETTFIKFEETQKAFMLAFNNLTCRHERQYKCLLYFTSSTILPKLIKSDTMWISVTVLPSKPEIHLPKKVNDLISAKRNTRSATLAPKSGTHERDFIEGDNITFMCEGDVGRPKGRFLWQKIFSSDGKFNYSNISTDTIPEFCSYDGNSTLTIQVTGDDNQARIRCVVKSELPNGTRHVDSEPLLIHFKEGDSVQLKCKANGNPNPSYSWTKGNSSGEIIVDNDTLLINKVNISDSGLYTCDTRNLVDGIIYSESISTYINIANKSTTPSRTTSRPSGSDNRKVQLIAGTTTGGVAVFVILLVGIRVSYKKRHRQNKETNSEDNRQKEDTYADLQEGVYDKPGERRHKQENNRENYDVANVIRPFSPQPVEYAQVNEATKLRNKKNHNGLDQQTVDTSAETQEWINNKAEERHQTKDENADHFDTTKKQQTNRDPESSRQYNQIGSYINRAFEREQHQ</sequence>
<feature type="region of interest" description="Disordered" evidence="7">
    <location>
        <begin position="570"/>
        <end position="606"/>
    </location>
</feature>
<feature type="transmembrane region" description="Helical" evidence="8">
    <location>
        <begin position="447"/>
        <end position="468"/>
    </location>
</feature>
<keyword evidence="11" id="KW-1185">Reference proteome</keyword>
<keyword evidence="8" id="KW-0812">Transmembrane</keyword>
<dbReference type="SUPFAM" id="SSF48726">
    <property type="entry name" value="Immunoglobulin"/>
    <property type="match status" value="2"/>
</dbReference>
<dbReference type="Gene3D" id="2.60.40.10">
    <property type="entry name" value="Immunoglobulins"/>
    <property type="match status" value="2"/>
</dbReference>
<reference evidence="10 11" key="1">
    <citation type="submission" date="2020-06" db="EMBL/GenBank/DDBJ databases">
        <authorList>
            <person name="Li R."/>
            <person name="Bekaert M."/>
        </authorList>
    </citation>
    <scope>NUCLEOTIDE SEQUENCE [LARGE SCALE GENOMIC DNA]</scope>
    <source>
        <strain evidence="11">wild</strain>
    </source>
</reference>
<dbReference type="InterPro" id="IPR007110">
    <property type="entry name" value="Ig-like_dom"/>
</dbReference>
<keyword evidence="3" id="KW-0677">Repeat</keyword>
<keyword evidence="6" id="KW-0325">Glycoprotein</keyword>
<dbReference type="InterPro" id="IPR013783">
    <property type="entry name" value="Ig-like_fold"/>
</dbReference>
<keyword evidence="5" id="KW-1015">Disulfide bond</keyword>
<dbReference type="Pfam" id="PF13927">
    <property type="entry name" value="Ig_3"/>
    <property type="match status" value="1"/>
</dbReference>
<dbReference type="PANTHER" id="PTHR23277:SF108">
    <property type="entry name" value="FASCICLIN-3"/>
    <property type="match status" value="1"/>
</dbReference>